<dbReference type="EMBL" id="ML976003">
    <property type="protein sequence ID" value="KAF1946524.1"/>
    <property type="molecule type" value="Genomic_DNA"/>
</dbReference>
<proteinExistence type="predicted"/>
<feature type="transmembrane region" description="Helical" evidence="1">
    <location>
        <begin position="97"/>
        <end position="119"/>
    </location>
</feature>
<dbReference type="OrthoDB" id="3930290at2759"/>
<dbReference type="Proteomes" id="UP000800038">
    <property type="component" value="Unassembled WGS sequence"/>
</dbReference>
<feature type="transmembrane region" description="Helical" evidence="1">
    <location>
        <begin position="62"/>
        <end position="85"/>
    </location>
</feature>
<protein>
    <recommendedName>
        <fullName evidence="4">MARVEL domain-containing protein</fullName>
    </recommendedName>
</protein>
<name>A0A6A5T3A6_9PLEO</name>
<evidence type="ECO:0008006" key="4">
    <source>
        <dbReference type="Google" id="ProtNLM"/>
    </source>
</evidence>
<accession>A0A6A5T3A6</accession>
<evidence type="ECO:0000256" key="1">
    <source>
        <dbReference type="SAM" id="Phobius"/>
    </source>
</evidence>
<gene>
    <name evidence="2" type="ORF">EJ02DRAFT_235914</name>
</gene>
<sequence>MARAGHSGTVVGSAVIVREKYYWPDLQLNIWTIVMLATAGTILGVNAQFMQIQDRMGLGTPWIMPYGVTVGALAIIFIIIEIVFIAQRKLLPGIMMLLSFILLVLFIAGIIGTAIQLFAGPNINNQCNTYVFSNAASGPNMDTLAFLQQRNICEHSCQCWQAEFAFWIIGTVFLVWMMIMASQVNSNQYAS</sequence>
<keyword evidence="3" id="KW-1185">Reference proteome</keyword>
<feature type="transmembrane region" description="Helical" evidence="1">
    <location>
        <begin position="164"/>
        <end position="181"/>
    </location>
</feature>
<keyword evidence="1" id="KW-0472">Membrane</keyword>
<organism evidence="2 3">
    <name type="scientific">Clathrospora elynae</name>
    <dbReference type="NCBI Taxonomy" id="706981"/>
    <lineage>
        <taxon>Eukaryota</taxon>
        <taxon>Fungi</taxon>
        <taxon>Dikarya</taxon>
        <taxon>Ascomycota</taxon>
        <taxon>Pezizomycotina</taxon>
        <taxon>Dothideomycetes</taxon>
        <taxon>Pleosporomycetidae</taxon>
        <taxon>Pleosporales</taxon>
        <taxon>Diademaceae</taxon>
        <taxon>Clathrospora</taxon>
    </lineage>
</organism>
<evidence type="ECO:0000313" key="2">
    <source>
        <dbReference type="EMBL" id="KAF1946524.1"/>
    </source>
</evidence>
<evidence type="ECO:0000313" key="3">
    <source>
        <dbReference type="Proteomes" id="UP000800038"/>
    </source>
</evidence>
<keyword evidence="1" id="KW-0812">Transmembrane</keyword>
<dbReference type="AlphaFoldDB" id="A0A6A5T3A6"/>
<feature type="transmembrane region" description="Helical" evidence="1">
    <location>
        <begin position="28"/>
        <end position="50"/>
    </location>
</feature>
<keyword evidence="1" id="KW-1133">Transmembrane helix</keyword>
<reference evidence="2" key="1">
    <citation type="journal article" date="2020" name="Stud. Mycol.">
        <title>101 Dothideomycetes genomes: a test case for predicting lifestyles and emergence of pathogens.</title>
        <authorList>
            <person name="Haridas S."/>
            <person name="Albert R."/>
            <person name="Binder M."/>
            <person name="Bloem J."/>
            <person name="Labutti K."/>
            <person name="Salamov A."/>
            <person name="Andreopoulos B."/>
            <person name="Baker S."/>
            <person name="Barry K."/>
            <person name="Bills G."/>
            <person name="Bluhm B."/>
            <person name="Cannon C."/>
            <person name="Castanera R."/>
            <person name="Culley D."/>
            <person name="Daum C."/>
            <person name="Ezra D."/>
            <person name="Gonzalez J."/>
            <person name="Henrissat B."/>
            <person name="Kuo A."/>
            <person name="Liang C."/>
            <person name="Lipzen A."/>
            <person name="Lutzoni F."/>
            <person name="Magnuson J."/>
            <person name="Mondo S."/>
            <person name="Nolan M."/>
            <person name="Ohm R."/>
            <person name="Pangilinan J."/>
            <person name="Park H.-J."/>
            <person name="Ramirez L."/>
            <person name="Alfaro M."/>
            <person name="Sun H."/>
            <person name="Tritt A."/>
            <person name="Yoshinaga Y."/>
            <person name="Zwiers L.-H."/>
            <person name="Turgeon B."/>
            <person name="Goodwin S."/>
            <person name="Spatafora J."/>
            <person name="Crous P."/>
            <person name="Grigoriev I."/>
        </authorList>
    </citation>
    <scope>NUCLEOTIDE SEQUENCE</scope>
    <source>
        <strain evidence="2">CBS 161.51</strain>
    </source>
</reference>